<organism evidence="1 2">
    <name type="scientific">Aneurinibacillus soli</name>
    <dbReference type="NCBI Taxonomy" id="1500254"/>
    <lineage>
        <taxon>Bacteria</taxon>
        <taxon>Bacillati</taxon>
        <taxon>Bacillota</taxon>
        <taxon>Bacilli</taxon>
        <taxon>Bacillales</taxon>
        <taxon>Paenibacillaceae</taxon>
        <taxon>Aneurinibacillus group</taxon>
        <taxon>Aneurinibacillus</taxon>
    </lineage>
</organism>
<dbReference type="KEGG" id="asoc:CB4_02315"/>
<dbReference type="EMBL" id="AP017312">
    <property type="protein sequence ID" value="BAU28141.1"/>
    <property type="molecule type" value="Genomic_DNA"/>
</dbReference>
<keyword evidence="2" id="KW-1185">Reference proteome</keyword>
<name>A0A0U5BBQ3_9BACL</name>
<dbReference type="Proteomes" id="UP000217696">
    <property type="component" value="Chromosome"/>
</dbReference>
<proteinExistence type="predicted"/>
<protein>
    <submittedName>
        <fullName evidence="1">Uncharacterized protein</fullName>
    </submittedName>
</protein>
<dbReference type="AlphaFoldDB" id="A0A0U5BBQ3"/>
<evidence type="ECO:0000313" key="2">
    <source>
        <dbReference type="Proteomes" id="UP000217696"/>
    </source>
</evidence>
<dbReference type="RefSeq" id="WP_096465919.1">
    <property type="nucleotide sequence ID" value="NZ_AP017312.1"/>
</dbReference>
<evidence type="ECO:0000313" key="1">
    <source>
        <dbReference type="EMBL" id="BAU28141.1"/>
    </source>
</evidence>
<accession>A0A0U5BBQ3</accession>
<reference evidence="1 2" key="1">
    <citation type="submission" date="2015-12" db="EMBL/GenBank/DDBJ databases">
        <title>Genome sequence of Aneurinibacillus soli.</title>
        <authorList>
            <person name="Lee J.S."/>
            <person name="Lee K.C."/>
            <person name="Kim K.K."/>
            <person name="Lee B.W."/>
        </authorList>
    </citation>
    <scope>NUCLEOTIDE SEQUENCE [LARGE SCALE GENOMIC DNA]</scope>
    <source>
        <strain evidence="1 2">CB4</strain>
    </source>
</reference>
<sequence>MREYHICTMDEDGEHLLATRQSQNMLTAIKLLTQEFLLDRVYYASKYGRYGMESAVYVVGWGYGRDGVEGIVTYCIQRLVENGKKSTAYVKQLVLNAIETTGIDEQNEDPNLLWRKTGLPLSEYVKILDCLEENGRIFYEEDAVCLNE</sequence>
<gene>
    <name evidence="1" type="ORF">CB4_02315</name>
</gene>